<dbReference type="SUPFAM" id="SSF51556">
    <property type="entry name" value="Metallo-dependent hydrolases"/>
    <property type="match status" value="1"/>
</dbReference>
<keyword evidence="7" id="KW-0862">Zinc</keyword>
<dbReference type="AlphaFoldDB" id="A0A8C0FAS5"/>
<dbReference type="EC" id="3.5.4.6" evidence="4"/>
<evidence type="ECO:0000256" key="4">
    <source>
        <dbReference type="ARBA" id="ARBA00012775"/>
    </source>
</evidence>
<evidence type="ECO:0000256" key="2">
    <source>
        <dbReference type="ARBA" id="ARBA00004955"/>
    </source>
</evidence>
<evidence type="ECO:0000256" key="5">
    <source>
        <dbReference type="ARBA" id="ARBA00022723"/>
    </source>
</evidence>
<dbReference type="GO" id="GO:0046872">
    <property type="term" value="F:metal ion binding"/>
    <property type="evidence" value="ECO:0007669"/>
    <property type="project" value="UniProtKB-KW"/>
</dbReference>
<dbReference type="Proteomes" id="UP000694567">
    <property type="component" value="Unplaced"/>
</dbReference>
<evidence type="ECO:0000256" key="3">
    <source>
        <dbReference type="ARBA" id="ARBA00006676"/>
    </source>
</evidence>
<dbReference type="UniPathway" id="UPA00591">
    <property type="reaction ID" value="UER00663"/>
</dbReference>
<evidence type="ECO:0000256" key="7">
    <source>
        <dbReference type="ARBA" id="ARBA00022833"/>
    </source>
</evidence>
<dbReference type="GO" id="GO:0003876">
    <property type="term" value="F:AMP deaminase activity"/>
    <property type="evidence" value="ECO:0007669"/>
    <property type="project" value="UniProtKB-EC"/>
</dbReference>
<name>A0A8C0FAS5_BUBBB</name>
<sequence length="603" mass="69148">RITESQNGWCWQGPVEVVWSNPPAQAGSPRVPAVGLHSTTALLQVTVEDFEVVCKGLYRALRIREKYMQQSLQRFPRTPSQYLRAIEGEVWRASDTGPGTFKHLEGFPLCLAEDLGYHVQMKDGVVYIYGDKAAADRNEPKDLPYPSLERFMDDMNFLLALIAQGPVKTYAHRRLKFLSSKFQVHEMLNEMEEIKELKNNPHRDFYNCRKVDTHIHAAACMNQKHLLRFIKKSYCLDADRVVYDAKGKQLTLKQLFQQLNLHPYDLTVDSLDVHAGRQTFQRFDKFNDKYNPVGASELRDLYLKTENAIGGEYFATIIKEVGSDLEDAKYQHAEPRLSIYGRSAEEWPKLASWFSEHRVYSSNMKWMIQVPRIYDVFRSKNFLPHFGKMLENIFVPVFEATVNPRAHKELSVFLRHITGFDSVDDESKHSGHMFSTKSPKPEQWTSEKNPSYTYYVYYMYANILVLNNLRRSGTLLATQTLLGRKRSPVLQYLYFLAQIPIAMSPLSNNSLFLEYAKNPLPDFHQKGLMVSLSTDDPMQFHYTKVQCELMPSCCPSLGLGLRGPRFSGKPADAGPPLGQPLEQRGLCRQKPLAANTACGCRSR</sequence>
<dbReference type="PROSITE" id="PS00485">
    <property type="entry name" value="A_DEAMINASE"/>
    <property type="match status" value="1"/>
</dbReference>
<comment type="similarity">
    <text evidence="3">Belongs to the metallo-dependent hydrolases superfamily. Adenosine and AMP deaminases family.</text>
</comment>
<dbReference type="GO" id="GO:0032264">
    <property type="term" value="P:IMP salvage"/>
    <property type="evidence" value="ECO:0007669"/>
    <property type="project" value="UniProtKB-UniPathway"/>
</dbReference>
<evidence type="ECO:0000313" key="9">
    <source>
        <dbReference type="Ensembl" id="ENSBOBP00000015277.1"/>
    </source>
</evidence>
<dbReference type="InterPro" id="IPR032466">
    <property type="entry name" value="Metal_Hydrolase"/>
</dbReference>
<dbReference type="Ensembl" id="ENSBOBT00000015620.1">
    <property type="protein sequence ID" value="ENSBOBP00000015277.1"/>
    <property type="gene ID" value="ENSBOBG00000009365.1"/>
</dbReference>
<dbReference type="GO" id="GO:0005829">
    <property type="term" value="C:cytosol"/>
    <property type="evidence" value="ECO:0007669"/>
    <property type="project" value="TreeGrafter"/>
</dbReference>
<organism evidence="9 10">
    <name type="scientific">Bubo bubo</name>
    <name type="common">Eurasian eagle-owl</name>
    <name type="synonym">Strix bubo</name>
    <dbReference type="NCBI Taxonomy" id="30461"/>
    <lineage>
        <taxon>Eukaryota</taxon>
        <taxon>Metazoa</taxon>
        <taxon>Chordata</taxon>
        <taxon>Craniata</taxon>
        <taxon>Vertebrata</taxon>
        <taxon>Euteleostomi</taxon>
        <taxon>Archelosauria</taxon>
        <taxon>Archosauria</taxon>
        <taxon>Dinosauria</taxon>
        <taxon>Saurischia</taxon>
        <taxon>Theropoda</taxon>
        <taxon>Coelurosauria</taxon>
        <taxon>Aves</taxon>
        <taxon>Neognathae</taxon>
        <taxon>Neoaves</taxon>
        <taxon>Telluraves</taxon>
        <taxon>Strigiformes</taxon>
        <taxon>Strigidae</taxon>
        <taxon>Bubo</taxon>
    </lineage>
</organism>
<comment type="cofactor">
    <cofactor evidence="1">
        <name>Zn(2+)</name>
        <dbReference type="ChEBI" id="CHEBI:29105"/>
    </cofactor>
</comment>
<dbReference type="PANTHER" id="PTHR11359">
    <property type="entry name" value="AMP DEAMINASE"/>
    <property type="match status" value="1"/>
</dbReference>
<comment type="pathway">
    <text evidence="2">Purine metabolism; IMP biosynthesis via salvage pathway; IMP from AMP: step 1/1.</text>
</comment>
<evidence type="ECO:0000256" key="1">
    <source>
        <dbReference type="ARBA" id="ARBA00001947"/>
    </source>
</evidence>
<keyword evidence="8" id="KW-0546">Nucleotide metabolism</keyword>
<reference evidence="9" key="2">
    <citation type="submission" date="2025-09" db="UniProtKB">
        <authorList>
            <consortium name="Ensembl"/>
        </authorList>
    </citation>
    <scope>IDENTIFICATION</scope>
</reference>
<reference evidence="9" key="1">
    <citation type="submission" date="2025-08" db="UniProtKB">
        <authorList>
            <consortium name="Ensembl"/>
        </authorList>
    </citation>
    <scope>IDENTIFICATION</scope>
</reference>
<evidence type="ECO:0000256" key="8">
    <source>
        <dbReference type="ARBA" id="ARBA00023080"/>
    </source>
</evidence>
<evidence type="ECO:0000313" key="10">
    <source>
        <dbReference type="Proteomes" id="UP000694567"/>
    </source>
</evidence>
<evidence type="ECO:0000256" key="6">
    <source>
        <dbReference type="ARBA" id="ARBA00022801"/>
    </source>
</evidence>
<dbReference type="GO" id="GO:0046033">
    <property type="term" value="P:AMP metabolic process"/>
    <property type="evidence" value="ECO:0007669"/>
    <property type="project" value="TreeGrafter"/>
</dbReference>
<keyword evidence="5" id="KW-0479">Metal-binding</keyword>
<keyword evidence="6" id="KW-0378">Hydrolase</keyword>
<accession>A0A8C0FAS5</accession>
<dbReference type="InterPro" id="IPR006329">
    <property type="entry name" value="AMPD"/>
</dbReference>
<proteinExistence type="inferred from homology"/>
<dbReference type="InterPro" id="IPR006650">
    <property type="entry name" value="A/AMP_deam_AS"/>
</dbReference>
<protein>
    <recommendedName>
        <fullName evidence="4">AMP deaminase</fullName>
        <ecNumber evidence="4">3.5.4.6</ecNumber>
    </recommendedName>
</protein>
<dbReference type="Pfam" id="PF19326">
    <property type="entry name" value="AMP_deaminase"/>
    <property type="match status" value="2"/>
</dbReference>
<dbReference type="Gene3D" id="3.20.20.140">
    <property type="entry name" value="Metal-dependent hydrolases"/>
    <property type="match status" value="3"/>
</dbReference>
<dbReference type="PANTHER" id="PTHR11359:SF1">
    <property type="entry name" value="AMP DEAMINASE 1"/>
    <property type="match status" value="1"/>
</dbReference>
<keyword evidence="10" id="KW-1185">Reference proteome</keyword>